<keyword evidence="5" id="KW-1185">Reference proteome</keyword>
<comment type="caution">
    <text evidence="4">The sequence shown here is derived from an EMBL/GenBank/DDBJ whole genome shotgun (WGS) entry which is preliminary data.</text>
</comment>
<sequence>MLLEHERRDVCRTARRLADSGIVAGDGATVSAGTVSVRAGELFAITPAGVPLDRIEPADCPVLSLDGGVLEGRREPAAETTLHSAVYRVTDATAAVQAHGENAAAVSAALVELPPIHHTAARLGGAIPVTGYATYGTGDLSDQLIKALKGRRAALLANHGGLAVGTGPDQAFEHARLLEWLCGVYIRARAIGEPRVLSEDELAEIRVRDGYAWGGPDVFF</sequence>
<dbReference type="Pfam" id="PF00596">
    <property type="entry name" value="Aldolase_II"/>
    <property type="match status" value="1"/>
</dbReference>
<dbReference type="InterPro" id="IPR001303">
    <property type="entry name" value="Aldolase_II/adducin_N"/>
</dbReference>
<dbReference type="SMART" id="SM01007">
    <property type="entry name" value="Aldolase_II"/>
    <property type="match status" value="1"/>
</dbReference>
<dbReference type="SUPFAM" id="SSF53639">
    <property type="entry name" value="AraD/HMP-PK domain-like"/>
    <property type="match status" value="1"/>
</dbReference>
<organism evidence="4 5">
    <name type="scientific">Nocardiopsis sediminis</name>
    <dbReference type="NCBI Taxonomy" id="1778267"/>
    <lineage>
        <taxon>Bacteria</taxon>
        <taxon>Bacillati</taxon>
        <taxon>Actinomycetota</taxon>
        <taxon>Actinomycetes</taxon>
        <taxon>Streptosporangiales</taxon>
        <taxon>Nocardiopsidaceae</taxon>
        <taxon>Nocardiopsis</taxon>
    </lineage>
</organism>
<protein>
    <submittedName>
        <fullName evidence="4">Class II aldolase/adducin family protein</fullName>
    </submittedName>
</protein>
<accession>A0ABV8FSC5</accession>
<evidence type="ECO:0000256" key="2">
    <source>
        <dbReference type="ARBA" id="ARBA00023239"/>
    </source>
</evidence>
<dbReference type="RefSeq" id="WP_378536029.1">
    <property type="nucleotide sequence ID" value="NZ_JBHSBH010000013.1"/>
</dbReference>
<reference evidence="5" key="1">
    <citation type="journal article" date="2019" name="Int. J. Syst. Evol. Microbiol.">
        <title>The Global Catalogue of Microorganisms (GCM) 10K type strain sequencing project: providing services to taxonomists for standard genome sequencing and annotation.</title>
        <authorList>
            <consortium name="The Broad Institute Genomics Platform"/>
            <consortium name="The Broad Institute Genome Sequencing Center for Infectious Disease"/>
            <person name="Wu L."/>
            <person name="Ma J."/>
        </authorList>
    </citation>
    <scope>NUCLEOTIDE SEQUENCE [LARGE SCALE GENOMIC DNA]</scope>
    <source>
        <strain evidence="5">TBRC 1826</strain>
    </source>
</reference>
<dbReference type="InterPro" id="IPR050197">
    <property type="entry name" value="Aldolase_class_II_sugar_metab"/>
</dbReference>
<dbReference type="Proteomes" id="UP001595847">
    <property type="component" value="Unassembled WGS sequence"/>
</dbReference>
<evidence type="ECO:0000259" key="3">
    <source>
        <dbReference type="SMART" id="SM01007"/>
    </source>
</evidence>
<dbReference type="Gene3D" id="3.40.225.10">
    <property type="entry name" value="Class II aldolase/adducin N-terminal domain"/>
    <property type="match status" value="1"/>
</dbReference>
<feature type="domain" description="Class II aldolase/adducin N-terminal" evidence="3">
    <location>
        <begin position="8"/>
        <end position="186"/>
    </location>
</feature>
<proteinExistence type="predicted"/>
<evidence type="ECO:0000313" key="5">
    <source>
        <dbReference type="Proteomes" id="UP001595847"/>
    </source>
</evidence>
<name>A0ABV8FSC5_9ACTN</name>
<keyword evidence="1" id="KW-0479">Metal-binding</keyword>
<gene>
    <name evidence="4" type="ORF">ACFOVU_20380</name>
</gene>
<evidence type="ECO:0000256" key="1">
    <source>
        <dbReference type="ARBA" id="ARBA00022723"/>
    </source>
</evidence>
<evidence type="ECO:0000313" key="4">
    <source>
        <dbReference type="EMBL" id="MFC3998294.1"/>
    </source>
</evidence>
<dbReference type="PANTHER" id="PTHR22789">
    <property type="entry name" value="FUCULOSE PHOSPHATE ALDOLASE"/>
    <property type="match status" value="1"/>
</dbReference>
<keyword evidence="2" id="KW-0456">Lyase</keyword>
<dbReference type="EMBL" id="JBHSBH010000013">
    <property type="protein sequence ID" value="MFC3998294.1"/>
    <property type="molecule type" value="Genomic_DNA"/>
</dbReference>
<dbReference type="InterPro" id="IPR036409">
    <property type="entry name" value="Aldolase_II/adducin_N_sf"/>
</dbReference>
<dbReference type="PANTHER" id="PTHR22789:SF0">
    <property type="entry name" value="3-OXO-TETRONATE 4-PHOSPHATE DECARBOXYLASE-RELATED"/>
    <property type="match status" value="1"/>
</dbReference>